<name>A0A481Z3K4_9VIRU</name>
<organism evidence="2">
    <name type="scientific">Pithovirus LCPAC001</name>
    <dbReference type="NCBI Taxonomy" id="2506585"/>
    <lineage>
        <taxon>Viruses</taxon>
        <taxon>Pithoviruses</taxon>
    </lineage>
</organism>
<dbReference type="SUPFAM" id="SSF69065">
    <property type="entry name" value="RNase III domain-like"/>
    <property type="match status" value="1"/>
</dbReference>
<dbReference type="Gene3D" id="1.10.1520.10">
    <property type="entry name" value="Ribonuclease III domain"/>
    <property type="match status" value="1"/>
</dbReference>
<evidence type="ECO:0000313" key="2">
    <source>
        <dbReference type="EMBL" id="QBK89618.1"/>
    </source>
</evidence>
<protein>
    <submittedName>
        <fullName evidence="2">Ribonuclease III</fullName>
    </submittedName>
</protein>
<accession>A0A481Z3K4</accession>
<dbReference type="GO" id="GO:0006396">
    <property type="term" value="P:RNA processing"/>
    <property type="evidence" value="ECO:0007669"/>
    <property type="project" value="InterPro"/>
</dbReference>
<dbReference type="PROSITE" id="PS50142">
    <property type="entry name" value="RNASE_3_2"/>
    <property type="match status" value="1"/>
</dbReference>
<dbReference type="InterPro" id="IPR000999">
    <property type="entry name" value="RNase_III_dom"/>
</dbReference>
<feature type="domain" description="RNase III" evidence="1">
    <location>
        <begin position="45"/>
        <end position="154"/>
    </location>
</feature>
<dbReference type="InterPro" id="IPR036389">
    <property type="entry name" value="RNase_III_sf"/>
</dbReference>
<proteinExistence type="predicted"/>
<dbReference type="SMART" id="SM00535">
    <property type="entry name" value="RIBOc"/>
    <property type="match status" value="1"/>
</dbReference>
<evidence type="ECO:0000259" key="1">
    <source>
        <dbReference type="PROSITE" id="PS50142"/>
    </source>
</evidence>
<reference evidence="2" key="1">
    <citation type="journal article" date="2019" name="MBio">
        <title>Virus Genomes from Deep Sea Sediments Expand the Ocean Megavirome and Support Independent Origins of Viral Gigantism.</title>
        <authorList>
            <person name="Backstrom D."/>
            <person name="Yutin N."/>
            <person name="Jorgensen S.L."/>
            <person name="Dharamshi J."/>
            <person name="Homa F."/>
            <person name="Zaremba-Niedwiedzka K."/>
            <person name="Spang A."/>
            <person name="Wolf Y.I."/>
            <person name="Koonin E.V."/>
            <person name="Ettema T.J."/>
        </authorList>
    </citation>
    <scope>NUCLEOTIDE SEQUENCE</scope>
</reference>
<dbReference type="Pfam" id="PF14622">
    <property type="entry name" value="Ribonucleas_3_3"/>
    <property type="match status" value="1"/>
</dbReference>
<gene>
    <name evidence="2" type="ORF">LCPAC001_01280</name>
</gene>
<dbReference type="CDD" id="cd00593">
    <property type="entry name" value="RIBOc"/>
    <property type="match status" value="1"/>
</dbReference>
<dbReference type="GO" id="GO:0004525">
    <property type="term" value="F:ribonuclease III activity"/>
    <property type="evidence" value="ECO:0007669"/>
    <property type="project" value="InterPro"/>
</dbReference>
<sequence>MESKNIRKLNVPNYNEWKKNLQIYIKTDLVNRILPSEDPGIEKYRKIMISDKAMKIWAAAFTHRSYNPITDQNFDVLEYLGDRMLGYALGVYMKKKYPKSTEDNLNNFDTSFASRKPLSKISIKIGLFDHILTIQNLTTEKEISDVFESVVGAITKIGDTLISPGLGFMLAYNYITSIYNWYDELTIETRVTSLTNQVMQGYYDALGWKSSSESNVNFERWDNDTKTLTLYLNGKAIKMLTQRGTPPDNIEAYQGSKRAILATSTGQTHKEASADLYRSALRTLQSVYKISPKEAKVANIRLYIQDLASKDVISRDNGEKLYKNIIERNKEYDVDWNKQKYMQTKNGKVYILNGHQTEQNLDIILYRIVFESKEDENLSKLRLFQAYAKYGKIKGFDYQYYPSDENI</sequence>
<dbReference type="EMBL" id="MK500430">
    <property type="protein sequence ID" value="QBK89618.1"/>
    <property type="molecule type" value="Genomic_DNA"/>
</dbReference>